<feature type="transmembrane region" description="Helical" evidence="22">
    <location>
        <begin position="21"/>
        <end position="42"/>
    </location>
</feature>
<feature type="transmembrane region" description="Helical" evidence="22">
    <location>
        <begin position="153"/>
        <end position="170"/>
    </location>
</feature>
<dbReference type="Proteomes" id="UP000596929">
    <property type="component" value="Unassembled WGS sequence"/>
</dbReference>
<dbReference type="InterPro" id="IPR001182">
    <property type="entry name" value="FtsW/RodA"/>
</dbReference>
<evidence type="ECO:0000313" key="23">
    <source>
        <dbReference type="EMBL" id="MBC5630087.1"/>
    </source>
</evidence>
<gene>
    <name evidence="23" type="primary">ftsW</name>
    <name evidence="23" type="ORF">H8S20_14545</name>
</gene>
<dbReference type="EC" id="2.4.99.28" evidence="19"/>
<evidence type="ECO:0000256" key="8">
    <source>
        <dbReference type="ARBA" id="ARBA00022960"/>
    </source>
</evidence>
<dbReference type="Pfam" id="PF01098">
    <property type="entry name" value="FTSW_RODA_SPOVE"/>
    <property type="match status" value="1"/>
</dbReference>
<keyword evidence="7 22" id="KW-0812">Transmembrane</keyword>
<keyword evidence="12" id="KW-0131">Cell cycle</keyword>
<feature type="transmembrane region" description="Helical" evidence="22">
    <location>
        <begin position="176"/>
        <end position="193"/>
    </location>
</feature>
<feature type="transmembrane region" description="Helical" evidence="22">
    <location>
        <begin position="125"/>
        <end position="141"/>
    </location>
</feature>
<feature type="transmembrane region" description="Helical" evidence="22">
    <location>
        <begin position="198"/>
        <end position="215"/>
    </location>
</feature>
<evidence type="ECO:0000256" key="13">
    <source>
        <dbReference type="ARBA" id="ARBA00023316"/>
    </source>
</evidence>
<feature type="transmembrane region" description="Helical" evidence="22">
    <location>
        <begin position="62"/>
        <end position="80"/>
    </location>
</feature>
<comment type="pathway">
    <text evidence="2">Cell wall biogenesis; peptidoglycan biosynthesis.</text>
</comment>
<dbReference type="NCBIfam" id="TIGR02614">
    <property type="entry name" value="ftsW"/>
    <property type="match status" value="1"/>
</dbReference>
<evidence type="ECO:0000256" key="17">
    <source>
        <dbReference type="ARBA" id="ARBA00041185"/>
    </source>
</evidence>
<comment type="catalytic activity">
    <reaction evidence="20">
        <text>[GlcNAc-(1-&gt;4)-Mur2Ac(oyl-L-Ala-gamma-D-Glu-L-Lys-D-Ala-D-Ala)](n)-di-trans,octa-cis-undecaprenyl diphosphate + beta-D-GlcNAc-(1-&gt;4)-Mur2Ac(oyl-L-Ala-gamma-D-Glu-L-Lys-D-Ala-D-Ala)-di-trans,octa-cis-undecaprenyl diphosphate = [GlcNAc-(1-&gt;4)-Mur2Ac(oyl-L-Ala-gamma-D-Glu-L-Lys-D-Ala-D-Ala)](n+1)-di-trans,octa-cis-undecaprenyl diphosphate + di-trans,octa-cis-undecaprenyl diphosphate + H(+)</text>
        <dbReference type="Rhea" id="RHEA:23708"/>
        <dbReference type="Rhea" id="RHEA-COMP:9602"/>
        <dbReference type="Rhea" id="RHEA-COMP:9603"/>
        <dbReference type="ChEBI" id="CHEBI:15378"/>
        <dbReference type="ChEBI" id="CHEBI:58405"/>
        <dbReference type="ChEBI" id="CHEBI:60033"/>
        <dbReference type="ChEBI" id="CHEBI:78435"/>
        <dbReference type="EC" id="2.4.99.28"/>
    </reaction>
</comment>
<feature type="transmembrane region" description="Helical" evidence="22">
    <location>
        <begin position="87"/>
        <end position="105"/>
    </location>
</feature>
<keyword evidence="13" id="KW-0961">Cell wall biogenesis/degradation</keyword>
<keyword evidence="10 22" id="KW-1133">Transmembrane helix</keyword>
<evidence type="ECO:0000256" key="16">
    <source>
        <dbReference type="ARBA" id="ARBA00038053"/>
    </source>
</evidence>
<evidence type="ECO:0000256" key="21">
    <source>
        <dbReference type="ARBA" id="ARBA00049966"/>
    </source>
</evidence>
<keyword evidence="3" id="KW-1003">Cell membrane</keyword>
<comment type="subcellular location">
    <subcellularLocation>
        <location evidence="1">Cell membrane</location>
        <topology evidence="1">Multi-pass membrane protein</topology>
    </subcellularLocation>
</comment>
<evidence type="ECO:0000256" key="9">
    <source>
        <dbReference type="ARBA" id="ARBA00022984"/>
    </source>
</evidence>
<evidence type="ECO:0000256" key="10">
    <source>
        <dbReference type="ARBA" id="ARBA00022989"/>
    </source>
</evidence>
<keyword evidence="4" id="KW-0132">Cell division</keyword>
<evidence type="ECO:0000256" key="2">
    <source>
        <dbReference type="ARBA" id="ARBA00004752"/>
    </source>
</evidence>
<dbReference type="PANTHER" id="PTHR30474">
    <property type="entry name" value="CELL CYCLE PROTEIN"/>
    <property type="match status" value="1"/>
</dbReference>
<protein>
    <recommendedName>
        <fullName evidence="17">Probable peptidoglycan glycosyltransferase FtsW</fullName>
        <ecNumber evidence="19">2.4.99.28</ecNumber>
    </recommendedName>
    <alternativeName>
        <fullName evidence="18">Cell division protein FtsW</fullName>
    </alternativeName>
    <alternativeName>
        <fullName evidence="15">Cell wall polymerase</fullName>
    </alternativeName>
    <alternativeName>
        <fullName evidence="14">Peptidoglycan polymerase</fullName>
    </alternativeName>
</protein>
<evidence type="ECO:0000313" key="24">
    <source>
        <dbReference type="Proteomes" id="UP000596929"/>
    </source>
</evidence>
<keyword evidence="5" id="KW-0328">Glycosyltransferase</keyword>
<dbReference type="EMBL" id="JACOOO010000033">
    <property type="protein sequence ID" value="MBC5630087.1"/>
    <property type="molecule type" value="Genomic_DNA"/>
</dbReference>
<comment type="caution">
    <text evidence="23">The sequence shown here is derived from an EMBL/GenBank/DDBJ whole genome shotgun (WGS) entry which is preliminary data.</text>
</comment>
<keyword evidence="8" id="KW-0133">Cell shape</keyword>
<evidence type="ECO:0000256" key="20">
    <source>
        <dbReference type="ARBA" id="ARBA00049902"/>
    </source>
</evidence>
<organism evidence="23 24">
    <name type="scientific">Clostridium hominis</name>
    <dbReference type="NCBI Taxonomy" id="2763036"/>
    <lineage>
        <taxon>Bacteria</taxon>
        <taxon>Bacillati</taxon>
        <taxon>Bacillota</taxon>
        <taxon>Clostridia</taxon>
        <taxon>Eubacteriales</taxon>
        <taxon>Clostridiaceae</taxon>
        <taxon>Clostridium</taxon>
    </lineage>
</organism>
<evidence type="ECO:0000256" key="22">
    <source>
        <dbReference type="SAM" id="Phobius"/>
    </source>
</evidence>
<comment type="similarity">
    <text evidence="16">Belongs to the SEDS family. FtsW subfamily.</text>
</comment>
<evidence type="ECO:0000256" key="18">
    <source>
        <dbReference type="ARBA" id="ARBA00041418"/>
    </source>
</evidence>
<reference evidence="23 24" key="1">
    <citation type="submission" date="2020-08" db="EMBL/GenBank/DDBJ databases">
        <title>Genome public.</title>
        <authorList>
            <person name="Liu C."/>
            <person name="Sun Q."/>
        </authorList>
    </citation>
    <scope>NUCLEOTIDE SEQUENCE [LARGE SCALE GENOMIC DNA]</scope>
    <source>
        <strain evidence="23 24">NSJ-6</strain>
    </source>
</reference>
<evidence type="ECO:0000256" key="15">
    <source>
        <dbReference type="ARBA" id="ARBA00033270"/>
    </source>
</evidence>
<evidence type="ECO:0000256" key="1">
    <source>
        <dbReference type="ARBA" id="ARBA00004651"/>
    </source>
</evidence>
<feature type="transmembrane region" description="Helical" evidence="22">
    <location>
        <begin position="312"/>
        <end position="335"/>
    </location>
</feature>
<proteinExistence type="inferred from homology"/>
<name>A0ABR7DG23_9CLOT</name>
<keyword evidence="6" id="KW-0808">Transferase</keyword>
<keyword evidence="11 22" id="KW-0472">Membrane</keyword>
<keyword evidence="24" id="KW-1185">Reference proteome</keyword>
<evidence type="ECO:0000256" key="14">
    <source>
        <dbReference type="ARBA" id="ARBA00032370"/>
    </source>
</evidence>
<sequence length="389" mass="42423">MKYNKNKKKKKKKTKISIDRDNGVYVAVILLVLIGLLLVFTSSSYYALYEQGDLYFFIKKQAMWAIIGLGFMSLFARVDYHFLRKFTWPLAGGTLGLLVLVLAIGKEINGAKRWIEVGGLSIQPSEIAKYAVVFILAHVIVKMGKEIKTIKNGIFLPLSIGAIFAVLVLAEKNLSITVVIAMVTYFMIMVAGANIRVLLGLIPVGFLGGLVLIIIEPYRLERLTTYLNPWADQSDSGYQLVHSLMAIGSGGVTGQGLGNSMQKALYMPEPHNDFIFAILAEEFGLLGCIFVIGLFVFLIISAIKVAMQAKDIYGRLLAVGITLVIAIQAIINISVVTGSIPVTGVPLPFISTGGTSLLINLVAMGVLLNIAKQGKKNRIDGEDNLRVIR</sequence>
<keyword evidence="9" id="KW-0573">Peptidoglycan synthesis</keyword>
<evidence type="ECO:0000256" key="7">
    <source>
        <dbReference type="ARBA" id="ARBA00022692"/>
    </source>
</evidence>
<comment type="function">
    <text evidence="21">Peptidoglycan polymerase that is essential for cell division.</text>
</comment>
<evidence type="ECO:0000256" key="3">
    <source>
        <dbReference type="ARBA" id="ARBA00022475"/>
    </source>
</evidence>
<feature type="transmembrane region" description="Helical" evidence="22">
    <location>
        <begin position="274"/>
        <end position="300"/>
    </location>
</feature>
<evidence type="ECO:0000256" key="4">
    <source>
        <dbReference type="ARBA" id="ARBA00022618"/>
    </source>
</evidence>
<evidence type="ECO:0000256" key="11">
    <source>
        <dbReference type="ARBA" id="ARBA00023136"/>
    </source>
</evidence>
<evidence type="ECO:0000256" key="6">
    <source>
        <dbReference type="ARBA" id="ARBA00022679"/>
    </source>
</evidence>
<accession>A0ABR7DG23</accession>
<evidence type="ECO:0000256" key="19">
    <source>
        <dbReference type="ARBA" id="ARBA00044770"/>
    </source>
</evidence>
<feature type="transmembrane region" description="Helical" evidence="22">
    <location>
        <begin position="347"/>
        <end position="368"/>
    </location>
</feature>
<dbReference type="InterPro" id="IPR013437">
    <property type="entry name" value="FtsW"/>
</dbReference>
<evidence type="ECO:0000256" key="5">
    <source>
        <dbReference type="ARBA" id="ARBA00022676"/>
    </source>
</evidence>
<dbReference type="PANTHER" id="PTHR30474:SF2">
    <property type="entry name" value="PEPTIDOGLYCAN GLYCOSYLTRANSFERASE FTSW-RELATED"/>
    <property type="match status" value="1"/>
</dbReference>
<evidence type="ECO:0000256" key="12">
    <source>
        <dbReference type="ARBA" id="ARBA00023306"/>
    </source>
</evidence>